<organism evidence="11 12">
    <name type="scientific">Idiomarina ramblicola</name>
    <dbReference type="NCBI Taxonomy" id="263724"/>
    <lineage>
        <taxon>Bacteria</taxon>
        <taxon>Pseudomonadati</taxon>
        <taxon>Pseudomonadota</taxon>
        <taxon>Gammaproteobacteria</taxon>
        <taxon>Alteromonadales</taxon>
        <taxon>Idiomarinaceae</taxon>
        <taxon>Idiomarina</taxon>
    </lineage>
</organism>
<dbReference type="RefSeq" id="WP_126779369.1">
    <property type="nucleotide sequence ID" value="NZ_PIQC01000001.1"/>
</dbReference>
<dbReference type="InterPro" id="IPR036038">
    <property type="entry name" value="Aminotransferase-like"/>
</dbReference>
<proteinExistence type="inferred from homology"/>
<evidence type="ECO:0000256" key="7">
    <source>
        <dbReference type="ARBA" id="ARBA00035633"/>
    </source>
</evidence>
<evidence type="ECO:0000256" key="6">
    <source>
        <dbReference type="ARBA" id="ARBA00023239"/>
    </source>
</evidence>
<dbReference type="InterPro" id="IPR043132">
    <property type="entry name" value="BCAT-like_C"/>
</dbReference>
<evidence type="ECO:0000313" key="11">
    <source>
        <dbReference type="EMBL" id="RUO73040.1"/>
    </source>
</evidence>
<dbReference type="SUPFAM" id="SSF56752">
    <property type="entry name" value="D-aminoacid aminotransferase-like PLP-dependent enzymes"/>
    <property type="match status" value="1"/>
</dbReference>
<comment type="cofactor">
    <cofactor evidence="1">
        <name>pyridoxal 5'-phosphate</name>
        <dbReference type="ChEBI" id="CHEBI:597326"/>
    </cofactor>
</comment>
<name>A0A432Z574_9GAMM</name>
<dbReference type="PANTHER" id="PTHR42743:SF2">
    <property type="entry name" value="AMINODEOXYCHORISMATE LYASE"/>
    <property type="match status" value="1"/>
</dbReference>
<dbReference type="EMBL" id="PIQC01000001">
    <property type="protein sequence ID" value="RUO73040.1"/>
    <property type="molecule type" value="Genomic_DNA"/>
</dbReference>
<dbReference type="GO" id="GO:0005829">
    <property type="term" value="C:cytosol"/>
    <property type="evidence" value="ECO:0007669"/>
    <property type="project" value="TreeGrafter"/>
</dbReference>
<dbReference type="OrthoDB" id="9805628at2"/>
<comment type="catalytic activity">
    <reaction evidence="9">
        <text>4-amino-4-deoxychorismate = 4-aminobenzoate + pyruvate + H(+)</text>
        <dbReference type="Rhea" id="RHEA:16201"/>
        <dbReference type="ChEBI" id="CHEBI:15361"/>
        <dbReference type="ChEBI" id="CHEBI:15378"/>
        <dbReference type="ChEBI" id="CHEBI:17836"/>
        <dbReference type="ChEBI" id="CHEBI:58406"/>
        <dbReference type="EC" id="4.1.3.38"/>
    </reaction>
</comment>
<evidence type="ECO:0000256" key="1">
    <source>
        <dbReference type="ARBA" id="ARBA00001933"/>
    </source>
</evidence>
<gene>
    <name evidence="11" type="primary">pabC</name>
    <name evidence="11" type="ORF">CWI78_00945</name>
</gene>
<keyword evidence="5" id="KW-0289">Folate biosynthesis</keyword>
<dbReference type="Pfam" id="PF01063">
    <property type="entry name" value="Aminotran_4"/>
    <property type="match status" value="1"/>
</dbReference>
<dbReference type="Gene3D" id="3.30.470.10">
    <property type="match status" value="1"/>
</dbReference>
<protein>
    <recommendedName>
        <fullName evidence="8 10">Aminodeoxychorismate lyase</fullName>
        <ecNumber evidence="8 10">4.1.3.38</ecNumber>
    </recommendedName>
</protein>
<dbReference type="PANTHER" id="PTHR42743">
    <property type="entry name" value="AMINO-ACID AMINOTRANSFERASE"/>
    <property type="match status" value="1"/>
</dbReference>
<dbReference type="Proteomes" id="UP000288058">
    <property type="component" value="Unassembled WGS sequence"/>
</dbReference>
<evidence type="ECO:0000256" key="2">
    <source>
        <dbReference type="ARBA" id="ARBA00009320"/>
    </source>
</evidence>
<dbReference type="InterPro" id="IPR043131">
    <property type="entry name" value="BCAT-like_N"/>
</dbReference>
<dbReference type="Gene3D" id="3.20.10.10">
    <property type="entry name" value="D-amino Acid Aminotransferase, subunit A, domain 2"/>
    <property type="match status" value="1"/>
</dbReference>
<accession>A0A432Z574</accession>
<dbReference type="EC" id="4.1.3.38" evidence="8 10"/>
<dbReference type="InterPro" id="IPR050571">
    <property type="entry name" value="Class-IV_PLP-Dep_Aminotrnsfr"/>
</dbReference>
<evidence type="ECO:0000256" key="9">
    <source>
        <dbReference type="ARBA" id="ARBA00049529"/>
    </source>
</evidence>
<evidence type="ECO:0000256" key="3">
    <source>
        <dbReference type="ARBA" id="ARBA00011738"/>
    </source>
</evidence>
<evidence type="ECO:0000256" key="10">
    <source>
        <dbReference type="NCBIfam" id="TIGR03461"/>
    </source>
</evidence>
<keyword evidence="12" id="KW-1185">Reference proteome</keyword>
<comment type="subunit">
    <text evidence="3">Homodimer.</text>
</comment>
<dbReference type="GO" id="GO:0008153">
    <property type="term" value="P:4-aminobenzoate biosynthetic process"/>
    <property type="evidence" value="ECO:0007669"/>
    <property type="project" value="UniProtKB-UniRule"/>
</dbReference>
<evidence type="ECO:0000256" key="4">
    <source>
        <dbReference type="ARBA" id="ARBA00022898"/>
    </source>
</evidence>
<dbReference type="GO" id="GO:0030170">
    <property type="term" value="F:pyridoxal phosphate binding"/>
    <property type="evidence" value="ECO:0007669"/>
    <property type="project" value="InterPro"/>
</dbReference>
<evidence type="ECO:0000256" key="5">
    <source>
        <dbReference type="ARBA" id="ARBA00022909"/>
    </source>
</evidence>
<keyword evidence="6 11" id="KW-0456">Lyase</keyword>
<comment type="caution">
    <text evidence="11">The sequence shown here is derived from an EMBL/GenBank/DDBJ whole genome shotgun (WGS) entry which is preliminary data.</text>
</comment>
<keyword evidence="4" id="KW-0663">Pyridoxal phosphate</keyword>
<evidence type="ECO:0000313" key="12">
    <source>
        <dbReference type="Proteomes" id="UP000288058"/>
    </source>
</evidence>
<comment type="similarity">
    <text evidence="2">Belongs to the class-IV pyridoxal-phosphate-dependent aminotransferase family.</text>
</comment>
<dbReference type="GO" id="GO:0008696">
    <property type="term" value="F:4-amino-4-deoxychorismate lyase activity"/>
    <property type="evidence" value="ECO:0007669"/>
    <property type="project" value="UniProtKB-UniRule"/>
</dbReference>
<sequence>MTIRKILLNNKPFHFSEIDRGLQFGDGHFTTIRVVNGEPLFIERHLQRLSQANARLFINHSHFDSLHERIHKACSEFREGVCKVIVTRGYGGRGYSFSDDAVANEYIQVSDLPAPVRTVHLGLAELRLAKQPKLAGLKTLNRMEQVLLTKECRASTFDDLLVCDSDNNVIEAIQGNVFWHKQGQWYTPDLSVAGVNGVIRQLIIDGGLLGPLNIGDYSLNEMDNIEQMIITNSVRGAVRVSQFNGKVLDNSELPAVLEQFTL</sequence>
<reference evidence="12" key="1">
    <citation type="journal article" date="2018" name="Front. Microbiol.">
        <title>Genome-Based Analysis Reveals the Taxonomy and Diversity of the Family Idiomarinaceae.</title>
        <authorList>
            <person name="Liu Y."/>
            <person name="Lai Q."/>
            <person name="Shao Z."/>
        </authorList>
    </citation>
    <scope>NUCLEOTIDE SEQUENCE [LARGE SCALE GENOMIC DNA]</scope>
    <source>
        <strain evidence="12">R22</strain>
    </source>
</reference>
<dbReference type="InterPro" id="IPR001544">
    <property type="entry name" value="Aminotrans_IV"/>
</dbReference>
<dbReference type="NCBIfam" id="TIGR03461">
    <property type="entry name" value="pabC_Proteo"/>
    <property type="match status" value="1"/>
</dbReference>
<evidence type="ECO:0000256" key="8">
    <source>
        <dbReference type="ARBA" id="ARBA00035676"/>
    </source>
</evidence>
<dbReference type="GO" id="GO:0046656">
    <property type="term" value="P:folic acid biosynthetic process"/>
    <property type="evidence" value="ECO:0007669"/>
    <property type="project" value="UniProtKB-KW"/>
</dbReference>
<comment type="pathway">
    <text evidence="7">Cofactor biosynthesis; tetrahydrofolate biosynthesis; 4-aminobenzoate from chorismate: step 2/2.</text>
</comment>
<dbReference type="AlphaFoldDB" id="A0A432Z574"/>
<dbReference type="InterPro" id="IPR017824">
    <property type="entry name" value="Aminodeoxychorismate_lyase_IV"/>
</dbReference>